<dbReference type="AlphaFoldDB" id="A0A540WFM2"/>
<dbReference type="Pfam" id="PF12867">
    <property type="entry name" value="DinB_2"/>
    <property type="match status" value="1"/>
</dbReference>
<proteinExistence type="predicted"/>
<name>A0A540WFM2_9ACTN</name>
<gene>
    <name evidence="2" type="ORF">E6W39_37160</name>
</gene>
<dbReference type="InterPro" id="IPR034660">
    <property type="entry name" value="DinB/YfiT-like"/>
</dbReference>
<organism evidence="2 3">
    <name type="scientific">Kitasatospora acidiphila</name>
    <dbReference type="NCBI Taxonomy" id="2567942"/>
    <lineage>
        <taxon>Bacteria</taxon>
        <taxon>Bacillati</taxon>
        <taxon>Actinomycetota</taxon>
        <taxon>Actinomycetes</taxon>
        <taxon>Kitasatosporales</taxon>
        <taxon>Streptomycetaceae</taxon>
        <taxon>Kitasatospora</taxon>
    </lineage>
</organism>
<evidence type="ECO:0000313" key="2">
    <source>
        <dbReference type="EMBL" id="TQF07815.1"/>
    </source>
</evidence>
<reference evidence="2 3" key="1">
    <citation type="submission" date="2019-06" db="EMBL/GenBank/DDBJ databases">
        <title>Description of Kitasatospora acidophila sp. nov. isolated from pine grove soil, and reclassification of Streptomyces novaecaesareae to Kitasatospora novaeceasareae comb. nov.</title>
        <authorList>
            <person name="Kim M.J."/>
        </authorList>
    </citation>
    <scope>NUCLEOTIDE SEQUENCE [LARGE SCALE GENOMIC DNA]</scope>
    <source>
        <strain evidence="2 3">MMS16-CNU292</strain>
    </source>
</reference>
<keyword evidence="3" id="KW-1185">Reference proteome</keyword>
<dbReference type="SUPFAM" id="SSF109854">
    <property type="entry name" value="DinB/YfiT-like putative metalloenzymes"/>
    <property type="match status" value="1"/>
</dbReference>
<dbReference type="EMBL" id="VIGB01000003">
    <property type="protein sequence ID" value="TQF07815.1"/>
    <property type="molecule type" value="Genomic_DNA"/>
</dbReference>
<dbReference type="OrthoDB" id="2363925at2"/>
<feature type="domain" description="DinB-like" evidence="1">
    <location>
        <begin position="11"/>
        <end position="158"/>
    </location>
</feature>
<dbReference type="InterPro" id="IPR024775">
    <property type="entry name" value="DinB-like"/>
</dbReference>
<evidence type="ECO:0000313" key="3">
    <source>
        <dbReference type="Proteomes" id="UP000319103"/>
    </source>
</evidence>
<dbReference type="NCBIfam" id="NF047843">
    <property type="entry name" value="MST_Rv0443"/>
    <property type="match status" value="1"/>
</dbReference>
<comment type="caution">
    <text evidence="2">The sequence shown here is derived from an EMBL/GenBank/DDBJ whole genome shotgun (WGS) entry which is preliminary data.</text>
</comment>
<protein>
    <submittedName>
        <fullName evidence="2">DinB family protein</fullName>
    </submittedName>
</protein>
<dbReference type="Proteomes" id="UP000319103">
    <property type="component" value="Unassembled WGS sequence"/>
</dbReference>
<accession>A0A540WFM2</accession>
<dbReference type="Gene3D" id="1.20.120.450">
    <property type="entry name" value="dinb family like domain"/>
    <property type="match status" value="1"/>
</dbReference>
<sequence>MASARLLIDGFERVQEAVTEVLDGLTPEQLSWRGPDGHTNSIGWLVWHLSRVQDVQVSDVAELPEVWRAQDWQRRFALPYRAEATGYGASSAQVGKFSATAEQLAGYYEATHLQTVDYLGRLHERDYARVVDAMWEPPVTLGVRLISTLSDDLQHVGQAALVRGCLARS</sequence>
<evidence type="ECO:0000259" key="1">
    <source>
        <dbReference type="Pfam" id="PF12867"/>
    </source>
</evidence>